<proteinExistence type="predicted"/>
<accession>A0A0L0BUB2</accession>
<organism evidence="1 2">
    <name type="scientific">Lucilia cuprina</name>
    <name type="common">Green bottle fly</name>
    <name type="synonym">Australian sheep blowfly</name>
    <dbReference type="NCBI Taxonomy" id="7375"/>
    <lineage>
        <taxon>Eukaryota</taxon>
        <taxon>Metazoa</taxon>
        <taxon>Ecdysozoa</taxon>
        <taxon>Arthropoda</taxon>
        <taxon>Hexapoda</taxon>
        <taxon>Insecta</taxon>
        <taxon>Pterygota</taxon>
        <taxon>Neoptera</taxon>
        <taxon>Endopterygota</taxon>
        <taxon>Diptera</taxon>
        <taxon>Brachycera</taxon>
        <taxon>Muscomorpha</taxon>
        <taxon>Oestroidea</taxon>
        <taxon>Calliphoridae</taxon>
        <taxon>Luciliinae</taxon>
        <taxon>Lucilia</taxon>
    </lineage>
</organism>
<protein>
    <submittedName>
        <fullName evidence="1">Uncharacterized protein</fullName>
    </submittedName>
</protein>
<reference evidence="1 2" key="1">
    <citation type="journal article" date="2015" name="Nat. Commun.">
        <title>Lucilia cuprina genome unlocks parasitic fly biology to underpin future interventions.</title>
        <authorList>
            <person name="Anstead C.A."/>
            <person name="Korhonen P.K."/>
            <person name="Young N.D."/>
            <person name="Hall R.S."/>
            <person name="Jex A.R."/>
            <person name="Murali S.C."/>
            <person name="Hughes D.S."/>
            <person name="Lee S.F."/>
            <person name="Perry T."/>
            <person name="Stroehlein A.J."/>
            <person name="Ansell B.R."/>
            <person name="Breugelmans B."/>
            <person name="Hofmann A."/>
            <person name="Qu J."/>
            <person name="Dugan S."/>
            <person name="Lee S.L."/>
            <person name="Chao H."/>
            <person name="Dinh H."/>
            <person name="Han Y."/>
            <person name="Doddapaneni H.V."/>
            <person name="Worley K.C."/>
            <person name="Muzny D.M."/>
            <person name="Ioannidis P."/>
            <person name="Waterhouse R.M."/>
            <person name="Zdobnov E.M."/>
            <person name="James P.J."/>
            <person name="Bagnall N.H."/>
            <person name="Kotze A.C."/>
            <person name="Gibbs R.A."/>
            <person name="Richards S."/>
            <person name="Batterham P."/>
            <person name="Gasser R.B."/>
        </authorList>
    </citation>
    <scope>NUCLEOTIDE SEQUENCE [LARGE SCALE GENOMIC DNA]</scope>
    <source>
        <strain evidence="1 2">LS</strain>
        <tissue evidence="1">Full body</tissue>
    </source>
</reference>
<dbReference type="Proteomes" id="UP000037069">
    <property type="component" value="Unassembled WGS sequence"/>
</dbReference>
<evidence type="ECO:0000313" key="1">
    <source>
        <dbReference type="EMBL" id="KNC23578.1"/>
    </source>
</evidence>
<name>A0A0L0BUB2_LUCCU</name>
<dbReference type="AlphaFoldDB" id="A0A0L0BUB2"/>
<dbReference type="EMBL" id="JRES01001335">
    <property type="protein sequence ID" value="KNC23578.1"/>
    <property type="molecule type" value="Genomic_DNA"/>
</dbReference>
<sequence>MQNKTVSDPAFPVSITLTYCFELHKRQNRFFFILWKVINFPSKNGTIYLNKSLFTGNCSKYLPHSLFVSELEKFLPPKCDFNACSSTLTSYCYTLHLRDALPHGGLFHPLGRLERWSTIAPEWRTQVANFVHGTDRSVYKHFAEVPELSNLCQWVASGDSATAPRNVTGRRVDEARPDIFYGTVDAC</sequence>
<keyword evidence="2" id="KW-1185">Reference proteome</keyword>
<evidence type="ECO:0000313" key="2">
    <source>
        <dbReference type="Proteomes" id="UP000037069"/>
    </source>
</evidence>
<comment type="caution">
    <text evidence="1">The sequence shown here is derived from an EMBL/GenBank/DDBJ whole genome shotgun (WGS) entry which is preliminary data.</text>
</comment>
<gene>
    <name evidence="1" type="ORF">FF38_02823</name>
</gene>